<dbReference type="CDD" id="cd06466">
    <property type="entry name" value="p23_CS_SGT1_like"/>
    <property type="match status" value="1"/>
</dbReference>
<evidence type="ECO:0000256" key="2">
    <source>
        <dbReference type="ARBA" id="ARBA00022737"/>
    </source>
</evidence>
<dbReference type="PANTHER" id="PTHR46983">
    <property type="entry name" value="CYSTEINE AND HISTIDINE-RICH DOMAIN-CONTAINING PROTEIN 1"/>
    <property type="match status" value="1"/>
</dbReference>
<feature type="domain" description="CHORD" evidence="5">
    <location>
        <begin position="4"/>
        <end position="63"/>
    </location>
</feature>
<keyword evidence="1" id="KW-0479">Metal-binding</keyword>
<keyword evidence="2" id="KW-0677">Repeat</keyword>
<evidence type="ECO:0008006" key="8">
    <source>
        <dbReference type="Google" id="ProtNLM"/>
    </source>
</evidence>
<dbReference type="Gene3D" id="2.60.40.790">
    <property type="match status" value="1"/>
</dbReference>
<keyword evidence="7" id="KW-1185">Reference proteome</keyword>
<dbReference type="SUPFAM" id="SSF49764">
    <property type="entry name" value="HSP20-like chaperones"/>
    <property type="match status" value="1"/>
</dbReference>
<dbReference type="Proteomes" id="UP000077315">
    <property type="component" value="Unassembled WGS sequence"/>
</dbReference>
<dbReference type="EMBL" id="KV440972">
    <property type="protein sequence ID" value="OAD79215.1"/>
    <property type="molecule type" value="Genomic_DNA"/>
</dbReference>
<sequence length="342" mass="37620">MPKCTRKGCEKEFKEEENKDNCCQFHSGAPVFHEGLKGWSCCAKRVTDFNDFMNIPGCTFGSHSTEKPVVAEKAPEKSAPAASQVTKEGVEVYGAPKAEVKKEAPVAIPAASSDKVEEVKKVEEEEDDDESIPVPEGKTCKRRGCGVSYKSDAISRGNGPEAVCSYHPGAPVFHEGSKGWSCCPRKVLEFDEFLKLKGCKEGKHLFVGSNKSGEELVDCRTDWYQTPTHVMLSIFAKNKLDTKVVFNKDSVDIDVKMKDNKRYKKHLDLFHTIDIDQSKFTVLGTKLELNMKKTGGVSWAALEPTADVTSWTTFGVSGGGGTVGAKEMQYTDDSPLNLSNRK</sequence>
<keyword evidence="3" id="KW-0862">Zinc</keyword>
<dbReference type="InterPro" id="IPR007052">
    <property type="entry name" value="CS_dom"/>
</dbReference>
<evidence type="ECO:0000313" key="6">
    <source>
        <dbReference type="EMBL" id="OAD79215.1"/>
    </source>
</evidence>
<dbReference type="AlphaFoldDB" id="A0A162Y9Q4"/>
<feature type="domain" description="CS" evidence="4">
    <location>
        <begin position="216"/>
        <end position="303"/>
    </location>
</feature>
<dbReference type="Pfam" id="PF04969">
    <property type="entry name" value="CS"/>
    <property type="match status" value="1"/>
</dbReference>
<accession>A0A162Y9Q4</accession>
<organism evidence="6 7">
    <name type="scientific">Phycomyces blakesleeanus (strain ATCC 8743b / DSM 1359 / FGSC 10004 / NBRC 33097 / NRRL 1555)</name>
    <dbReference type="NCBI Taxonomy" id="763407"/>
    <lineage>
        <taxon>Eukaryota</taxon>
        <taxon>Fungi</taxon>
        <taxon>Fungi incertae sedis</taxon>
        <taxon>Mucoromycota</taxon>
        <taxon>Mucoromycotina</taxon>
        <taxon>Mucoromycetes</taxon>
        <taxon>Mucorales</taxon>
        <taxon>Phycomycetaceae</taxon>
        <taxon>Phycomyces</taxon>
    </lineage>
</organism>
<name>A0A162Y9Q4_PHYB8</name>
<dbReference type="Pfam" id="PF04968">
    <property type="entry name" value="CHORD"/>
    <property type="match status" value="2"/>
</dbReference>
<dbReference type="RefSeq" id="XP_018297255.1">
    <property type="nucleotide sequence ID" value="XM_018429313.1"/>
</dbReference>
<proteinExistence type="predicted"/>
<dbReference type="Gene3D" id="4.10.1130.20">
    <property type="match status" value="2"/>
</dbReference>
<gene>
    <name evidence="6" type="ORF">PHYBLDRAFT_129801</name>
</gene>
<dbReference type="InterPro" id="IPR039790">
    <property type="entry name" value="CHRD1"/>
</dbReference>
<dbReference type="PANTHER" id="PTHR46983:SF3">
    <property type="entry name" value="CHPADIPLOID STATE MAINTENANCE PROTEIN CHPA"/>
    <property type="match status" value="1"/>
</dbReference>
<evidence type="ECO:0000259" key="4">
    <source>
        <dbReference type="PROSITE" id="PS51203"/>
    </source>
</evidence>
<dbReference type="VEuPathDB" id="FungiDB:PHYBLDRAFT_129801"/>
<protein>
    <recommendedName>
        <fullName evidence="8">Chord-domain-containing protein</fullName>
    </recommendedName>
</protein>
<feature type="domain" description="CHORD" evidence="5">
    <location>
        <begin position="140"/>
        <end position="204"/>
    </location>
</feature>
<dbReference type="STRING" id="763407.A0A162Y9Q4"/>
<dbReference type="GO" id="GO:0046872">
    <property type="term" value="F:metal ion binding"/>
    <property type="evidence" value="ECO:0007669"/>
    <property type="project" value="UniProtKB-KW"/>
</dbReference>
<reference evidence="7" key="1">
    <citation type="submission" date="2015-06" db="EMBL/GenBank/DDBJ databases">
        <title>Expansion of signal transduction pathways in fungi by whole-genome duplication.</title>
        <authorList>
            <consortium name="DOE Joint Genome Institute"/>
            <person name="Corrochano L.M."/>
            <person name="Kuo A."/>
            <person name="Marcet-Houben M."/>
            <person name="Polaino S."/>
            <person name="Salamov A."/>
            <person name="Villalobos J.M."/>
            <person name="Alvarez M.I."/>
            <person name="Avalos J."/>
            <person name="Benito E.P."/>
            <person name="Benoit I."/>
            <person name="Burger G."/>
            <person name="Camino L.P."/>
            <person name="Canovas D."/>
            <person name="Cerda-Olmedo E."/>
            <person name="Cheng J.-F."/>
            <person name="Dominguez A."/>
            <person name="Elias M."/>
            <person name="Eslava A.P."/>
            <person name="Glaser F."/>
            <person name="Grimwood J."/>
            <person name="Gutierrez G."/>
            <person name="Heitman J."/>
            <person name="Henrissat B."/>
            <person name="Iturriaga E.A."/>
            <person name="Lang B.F."/>
            <person name="Lavin J.L."/>
            <person name="Lee S."/>
            <person name="Li W."/>
            <person name="Lindquist E."/>
            <person name="Lopez-Garcia S."/>
            <person name="Luque E.M."/>
            <person name="Marcos A.T."/>
            <person name="Martin J."/>
            <person name="McCluskey K."/>
            <person name="Medina H.R."/>
            <person name="Miralles-Duran A."/>
            <person name="Miyazaki A."/>
            <person name="Munoz-Torres E."/>
            <person name="Oguiza J.A."/>
            <person name="Ohm R."/>
            <person name="Olmedo M."/>
            <person name="Orejas M."/>
            <person name="Ortiz-Castellanos L."/>
            <person name="Pisabarro A.G."/>
            <person name="Rodriguez-Romero J."/>
            <person name="Ruiz-Herrera J."/>
            <person name="Ruiz-Vazquez R."/>
            <person name="Sanz C."/>
            <person name="Schackwitz W."/>
            <person name="Schmutz J."/>
            <person name="Shahriari M."/>
            <person name="Shelest E."/>
            <person name="Silva-Franco F."/>
            <person name="Soanes D."/>
            <person name="Syed K."/>
            <person name="Tagua V.G."/>
            <person name="Talbot N.J."/>
            <person name="Thon M."/>
            <person name="De vries R.P."/>
            <person name="Wiebenga A."/>
            <person name="Yadav J.S."/>
            <person name="Braun E.L."/>
            <person name="Baker S."/>
            <person name="Garre V."/>
            <person name="Horwitz B."/>
            <person name="Torres-Martinez S."/>
            <person name="Idnurm A."/>
            <person name="Herrera-Estrella A."/>
            <person name="Gabaldon T."/>
            <person name="Grigoriev I.V."/>
        </authorList>
    </citation>
    <scope>NUCLEOTIDE SEQUENCE [LARGE SCALE GENOMIC DNA]</scope>
    <source>
        <strain evidence="7">NRRL 1555(-)</strain>
    </source>
</reference>
<evidence type="ECO:0000256" key="3">
    <source>
        <dbReference type="ARBA" id="ARBA00022833"/>
    </source>
</evidence>
<dbReference type="PROSITE" id="PS51203">
    <property type="entry name" value="CS"/>
    <property type="match status" value="1"/>
</dbReference>
<dbReference type="InterPro" id="IPR008978">
    <property type="entry name" value="HSP20-like_chaperone"/>
</dbReference>
<dbReference type="InParanoid" id="A0A162Y9Q4"/>
<dbReference type="OrthoDB" id="1898560at2759"/>
<dbReference type="GeneID" id="28990219"/>
<evidence type="ECO:0000256" key="1">
    <source>
        <dbReference type="ARBA" id="ARBA00022723"/>
    </source>
</evidence>
<evidence type="ECO:0000313" key="7">
    <source>
        <dbReference type="Proteomes" id="UP000077315"/>
    </source>
</evidence>
<evidence type="ECO:0000259" key="5">
    <source>
        <dbReference type="PROSITE" id="PS51401"/>
    </source>
</evidence>
<dbReference type="PROSITE" id="PS51401">
    <property type="entry name" value="CHORD"/>
    <property type="match status" value="2"/>
</dbReference>
<dbReference type="InterPro" id="IPR007051">
    <property type="entry name" value="CHORD_dom"/>
</dbReference>